<dbReference type="GO" id="GO:0016787">
    <property type="term" value="F:hydrolase activity"/>
    <property type="evidence" value="ECO:0007669"/>
    <property type="project" value="UniProtKB-KW"/>
</dbReference>
<evidence type="ECO:0000256" key="5">
    <source>
        <dbReference type="ARBA" id="ARBA00022801"/>
    </source>
</evidence>
<dbReference type="GO" id="GO:0004519">
    <property type="term" value="F:endonuclease activity"/>
    <property type="evidence" value="ECO:0007669"/>
    <property type="project" value="UniProtKB-KW"/>
</dbReference>
<evidence type="ECO:0000313" key="10">
    <source>
        <dbReference type="Proteomes" id="UP000280842"/>
    </source>
</evidence>
<comment type="caution">
    <text evidence="9">The sequence shown here is derived from an EMBL/GenBank/DDBJ whole genome shotgun (WGS) entry which is preliminary data.</text>
</comment>
<organism evidence="9 10">
    <name type="scientific">Hydrogenothermus marinus</name>
    <dbReference type="NCBI Taxonomy" id="133270"/>
    <lineage>
        <taxon>Bacteria</taxon>
        <taxon>Pseudomonadati</taxon>
        <taxon>Aquificota</taxon>
        <taxon>Aquificia</taxon>
        <taxon>Aquificales</taxon>
        <taxon>Hydrogenothermaceae</taxon>
        <taxon>Hydrogenothermus</taxon>
    </lineage>
</organism>
<dbReference type="GO" id="GO:0046872">
    <property type="term" value="F:metal ion binding"/>
    <property type="evidence" value="ECO:0007669"/>
    <property type="project" value="UniProtKB-KW"/>
</dbReference>
<dbReference type="SMART" id="SM00670">
    <property type="entry name" value="PINc"/>
    <property type="match status" value="1"/>
</dbReference>
<gene>
    <name evidence="9" type="ORF">CLV39_1289</name>
</gene>
<dbReference type="PANTHER" id="PTHR33653:SF1">
    <property type="entry name" value="RIBONUCLEASE VAPC2"/>
    <property type="match status" value="1"/>
</dbReference>
<dbReference type="EMBL" id="REFO01000013">
    <property type="protein sequence ID" value="RMA93228.1"/>
    <property type="molecule type" value="Genomic_DNA"/>
</dbReference>
<dbReference type="InterPro" id="IPR029060">
    <property type="entry name" value="PIN-like_dom_sf"/>
</dbReference>
<protein>
    <submittedName>
        <fullName evidence="9">tRNA(fMet)-specific endonuclease VapC</fullName>
    </submittedName>
</protein>
<evidence type="ECO:0000259" key="8">
    <source>
        <dbReference type="SMART" id="SM00670"/>
    </source>
</evidence>
<reference evidence="9 10" key="1">
    <citation type="submission" date="2018-10" db="EMBL/GenBank/DDBJ databases">
        <title>Genomic Encyclopedia of Archaeal and Bacterial Type Strains, Phase II (KMG-II): from individual species to whole genera.</title>
        <authorList>
            <person name="Goeker M."/>
        </authorList>
    </citation>
    <scope>NUCLEOTIDE SEQUENCE [LARGE SCALE GENOMIC DNA]</scope>
    <source>
        <strain evidence="9 10">VM1</strain>
    </source>
</reference>
<keyword evidence="5" id="KW-0378">Hydrolase</keyword>
<sequence length="133" mass="15131">MIYMLDTNIISYIIREQNLTLIDKFKQISEKDNSIAVSSITVAELFYGVKKKNSKKLEIAITKFLFPLKKFPFDEKAALTYGDIRAKLEAKGKIIGAYDMLIAAHAKSIGAILVTNNEKEFKRVEGLKIENWI</sequence>
<evidence type="ECO:0000256" key="6">
    <source>
        <dbReference type="ARBA" id="ARBA00022842"/>
    </source>
</evidence>
<dbReference type="InterPro" id="IPR050556">
    <property type="entry name" value="Type_II_TA_system_RNase"/>
</dbReference>
<dbReference type="PANTHER" id="PTHR33653">
    <property type="entry name" value="RIBONUCLEASE VAPC2"/>
    <property type="match status" value="1"/>
</dbReference>
<dbReference type="AlphaFoldDB" id="A0A3M0BE31"/>
<evidence type="ECO:0000313" key="9">
    <source>
        <dbReference type="EMBL" id="RMA93228.1"/>
    </source>
</evidence>
<dbReference type="Gene3D" id="3.40.50.1010">
    <property type="entry name" value="5'-nuclease"/>
    <property type="match status" value="1"/>
</dbReference>
<dbReference type="Pfam" id="PF01850">
    <property type="entry name" value="PIN"/>
    <property type="match status" value="1"/>
</dbReference>
<proteinExistence type="inferred from homology"/>
<dbReference type="CDD" id="cd09881">
    <property type="entry name" value="PIN_VapC4-5_FitB-like"/>
    <property type="match status" value="1"/>
</dbReference>
<dbReference type="SUPFAM" id="SSF88723">
    <property type="entry name" value="PIN domain-like"/>
    <property type="match status" value="1"/>
</dbReference>
<dbReference type="InterPro" id="IPR002716">
    <property type="entry name" value="PIN_dom"/>
</dbReference>
<feature type="domain" description="PIN" evidence="8">
    <location>
        <begin position="1"/>
        <end position="122"/>
    </location>
</feature>
<dbReference type="Proteomes" id="UP000280842">
    <property type="component" value="Unassembled WGS sequence"/>
</dbReference>
<comment type="similarity">
    <text evidence="7">Belongs to the PINc/VapC protein family.</text>
</comment>
<keyword evidence="10" id="KW-1185">Reference proteome</keyword>
<name>A0A3M0BE31_9AQUI</name>
<evidence type="ECO:0000256" key="3">
    <source>
        <dbReference type="ARBA" id="ARBA00022722"/>
    </source>
</evidence>
<keyword evidence="6" id="KW-0460">Magnesium</keyword>
<evidence type="ECO:0000256" key="7">
    <source>
        <dbReference type="ARBA" id="ARBA00038093"/>
    </source>
</evidence>
<evidence type="ECO:0000256" key="1">
    <source>
        <dbReference type="ARBA" id="ARBA00001946"/>
    </source>
</evidence>
<evidence type="ECO:0000256" key="4">
    <source>
        <dbReference type="ARBA" id="ARBA00022723"/>
    </source>
</evidence>
<keyword evidence="2" id="KW-1277">Toxin-antitoxin system</keyword>
<keyword evidence="4" id="KW-0479">Metal-binding</keyword>
<comment type="cofactor">
    <cofactor evidence="1">
        <name>Mg(2+)</name>
        <dbReference type="ChEBI" id="CHEBI:18420"/>
    </cofactor>
</comment>
<accession>A0A3M0BE31</accession>
<keyword evidence="9" id="KW-0255">Endonuclease</keyword>
<evidence type="ECO:0000256" key="2">
    <source>
        <dbReference type="ARBA" id="ARBA00022649"/>
    </source>
</evidence>
<dbReference type="OrthoDB" id="9796690at2"/>
<keyword evidence="3" id="KW-0540">Nuclease</keyword>